<evidence type="ECO:0000313" key="1">
    <source>
        <dbReference type="EMBL" id="KAJ4443661.1"/>
    </source>
</evidence>
<reference evidence="1 2" key="1">
    <citation type="journal article" date="2022" name="Allergy">
        <title>Genome assembly and annotation of Periplaneta americana reveal a comprehensive cockroach allergen profile.</title>
        <authorList>
            <person name="Wang L."/>
            <person name="Xiong Q."/>
            <person name="Saelim N."/>
            <person name="Wang L."/>
            <person name="Nong W."/>
            <person name="Wan A.T."/>
            <person name="Shi M."/>
            <person name="Liu X."/>
            <person name="Cao Q."/>
            <person name="Hui J.H.L."/>
            <person name="Sookrung N."/>
            <person name="Leung T.F."/>
            <person name="Tungtrongchitr A."/>
            <person name="Tsui S.K.W."/>
        </authorList>
    </citation>
    <scope>NUCLEOTIDE SEQUENCE [LARGE SCALE GENOMIC DNA]</scope>
    <source>
        <strain evidence="1">PWHHKU_190912</strain>
    </source>
</reference>
<evidence type="ECO:0000313" key="2">
    <source>
        <dbReference type="Proteomes" id="UP001148838"/>
    </source>
</evidence>
<keyword evidence="2" id="KW-1185">Reference proteome</keyword>
<protein>
    <submittedName>
        <fullName evidence="1">Uncharacterized protein</fullName>
    </submittedName>
</protein>
<dbReference type="EMBL" id="JAJSOF020000013">
    <property type="protein sequence ID" value="KAJ4443661.1"/>
    <property type="molecule type" value="Genomic_DNA"/>
</dbReference>
<gene>
    <name evidence="1" type="ORF">ANN_05336</name>
</gene>
<dbReference type="Proteomes" id="UP001148838">
    <property type="component" value="Unassembled WGS sequence"/>
</dbReference>
<accession>A0ABQ8TC56</accession>
<name>A0ABQ8TC56_PERAM</name>
<sequence>MPLFKGNSKTIQNELVDCKLSVCRSEIQTDIDDGDLERHVDACGRMLQQFPTMAQQAKGIAPIEIGRQLCQIYGQADGDVNIANRGGEKYNSTFALKLGSLKCSTSAQLQDKRGMRPLLLVE</sequence>
<proteinExistence type="predicted"/>
<organism evidence="1 2">
    <name type="scientific">Periplaneta americana</name>
    <name type="common">American cockroach</name>
    <name type="synonym">Blatta americana</name>
    <dbReference type="NCBI Taxonomy" id="6978"/>
    <lineage>
        <taxon>Eukaryota</taxon>
        <taxon>Metazoa</taxon>
        <taxon>Ecdysozoa</taxon>
        <taxon>Arthropoda</taxon>
        <taxon>Hexapoda</taxon>
        <taxon>Insecta</taxon>
        <taxon>Pterygota</taxon>
        <taxon>Neoptera</taxon>
        <taxon>Polyneoptera</taxon>
        <taxon>Dictyoptera</taxon>
        <taxon>Blattodea</taxon>
        <taxon>Blattoidea</taxon>
        <taxon>Blattidae</taxon>
        <taxon>Blattinae</taxon>
        <taxon>Periplaneta</taxon>
    </lineage>
</organism>
<comment type="caution">
    <text evidence="1">The sequence shown here is derived from an EMBL/GenBank/DDBJ whole genome shotgun (WGS) entry which is preliminary data.</text>
</comment>